<dbReference type="InterPro" id="IPR036876">
    <property type="entry name" value="UVR_dom_sf"/>
</dbReference>
<dbReference type="Pfam" id="PF00271">
    <property type="entry name" value="Helicase_C"/>
    <property type="match status" value="1"/>
</dbReference>
<comment type="similarity">
    <text evidence="2 13 14">Belongs to the UvrB family.</text>
</comment>
<dbReference type="RefSeq" id="WP_253620342.1">
    <property type="nucleotide sequence ID" value="NZ_JAMZDE010000008.1"/>
</dbReference>
<feature type="short sequence motif" description="Beta-hairpin" evidence="13">
    <location>
        <begin position="92"/>
        <end position="115"/>
    </location>
</feature>
<dbReference type="Gene3D" id="3.40.50.300">
    <property type="entry name" value="P-loop containing nucleotide triphosphate hydrolases"/>
    <property type="match status" value="3"/>
</dbReference>
<feature type="binding site" evidence="13">
    <location>
        <begin position="39"/>
        <end position="46"/>
    </location>
    <ligand>
        <name>ATP</name>
        <dbReference type="ChEBI" id="CHEBI:30616"/>
    </ligand>
</feature>
<feature type="domain" description="Helicase C-terminal" evidence="18">
    <location>
        <begin position="432"/>
        <end position="598"/>
    </location>
</feature>
<protein>
    <recommendedName>
        <fullName evidence="12 13">UvrABC system protein B</fullName>
        <shortName evidence="13">Protein UvrB</shortName>
    </recommendedName>
    <alternativeName>
        <fullName evidence="13">Excinuclease ABC subunit B</fullName>
    </alternativeName>
</protein>
<dbReference type="PROSITE" id="PS51194">
    <property type="entry name" value="HELICASE_CTER"/>
    <property type="match status" value="1"/>
</dbReference>
<keyword evidence="9 13" id="KW-0234">DNA repair</keyword>
<dbReference type="GO" id="GO:0005737">
    <property type="term" value="C:cytoplasm"/>
    <property type="evidence" value="ECO:0007669"/>
    <property type="project" value="UniProtKB-SubCell"/>
</dbReference>
<dbReference type="AlphaFoldDB" id="A0A9X2FXP7"/>
<dbReference type="InterPro" id="IPR027417">
    <property type="entry name" value="P-loop_NTPase"/>
</dbReference>
<keyword evidence="8 13" id="KW-0267">Excision nuclease</keyword>
<dbReference type="SMART" id="SM00490">
    <property type="entry name" value="HELICc"/>
    <property type="match status" value="1"/>
</dbReference>
<dbReference type="GO" id="GO:0003677">
    <property type="term" value="F:DNA binding"/>
    <property type="evidence" value="ECO:0007669"/>
    <property type="project" value="UniProtKB-UniRule"/>
</dbReference>
<comment type="subunit">
    <text evidence="11 13 14">Forms a heterotetramer with UvrA during the search for lesions. Interacts with UvrC in an incision complex.</text>
</comment>
<keyword evidence="10 13" id="KW-0742">SOS response</keyword>
<dbReference type="InterPro" id="IPR014001">
    <property type="entry name" value="Helicase_ATP-bd"/>
</dbReference>
<evidence type="ECO:0000256" key="13">
    <source>
        <dbReference type="HAMAP-Rule" id="MF_00204"/>
    </source>
</evidence>
<dbReference type="EMBL" id="JAMZDE010000008">
    <property type="protein sequence ID" value="MCP1340517.1"/>
    <property type="molecule type" value="Genomic_DNA"/>
</dbReference>
<feature type="coiled-coil region" evidence="15">
    <location>
        <begin position="258"/>
        <end position="285"/>
    </location>
</feature>
<accession>A0A9X2FXP7</accession>
<evidence type="ECO:0000256" key="7">
    <source>
        <dbReference type="ARBA" id="ARBA00022840"/>
    </source>
</evidence>
<reference evidence="19" key="1">
    <citation type="submission" date="2022-06" db="EMBL/GenBank/DDBJ databases">
        <title>Idiomarina rhizosphaerae M1R2S28.</title>
        <authorList>
            <person name="Sun J.-Q."/>
            <person name="Li L.-F."/>
        </authorList>
    </citation>
    <scope>NUCLEOTIDE SEQUENCE</scope>
    <source>
        <strain evidence="19">M1R2S28</strain>
    </source>
</reference>
<evidence type="ECO:0000313" key="20">
    <source>
        <dbReference type="Proteomes" id="UP001139474"/>
    </source>
</evidence>
<dbReference type="InterPro" id="IPR001943">
    <property type="entry name" value="UVR_dom"/>
</dbReference>
<dbReference type="GO" id="GO:0006289">
    <property type="term" value="P:nucleotide-excision repair"/>
    <property type="evidence" value="ECO:0007669"/>
    <property type="project" value="UniProtKB-UniRule"/>
</dbReference>
<sequence>MAKKFELVSKYKPAGDQPKAIESLLDNLDAGLAHQVLLGVTGSGKTFTMANVIERSQRPTLILAHNKTLAAQLYGEMKEYFPNNAVEYFVSYYDYYQPEAYVPTTDTFIEKDASINDHIEQMRLSATKALMERRDVVLVASVSAIYGLGDPESYMKMMLHLRRGDIIDQRDVLRRLAQLQYKRNDAAFERGTYRVRGDVIDIFPAESEEIAVRLELFDSEVDRISFFEPLTGQITEKDVARATIYPKTHYVTPREVLVKAIEKIKDELKDRRDILLKQNKLIEEQRINQRTQFDIEMMLELGYCSGIENYSRYLSGRAPGEPPPTLMDYLPDNALLIIDESHVTVSQVGAMYKGDRSRKENLVEYGFRLPSALDNRPLKFDEFEAIAPQTLYVSATPGKYELERSGNEVVEQVVRPTGLIDPQIEVRPVATQVDDLMSEIRLRTEVGERVLATTLTKKMSEDLADYLDEHGIKVRYLHSDIDTVERMEIIRDLRLGKFDVLVGINLLREGLDMPEVSLVAILDADKEGFLRSDRSLIQTIGRAARNVNGRAILYADRITGSMQRAMDETDRRREKQIAYNKEHGITPQGLNKDITDVMDLGQGSAKARKSKAEKALAEVASGYDARTVVVKDAKAVMKEIDAKEKEMYKAAQNLEFEQAGKLRDEVAELREQLKRAV</sequence>
<evidence type="ECO:0000256" key="2">
    <source>
        <dbReference type="ARBA" id="ARBA00008533"/>
    </source>
</evidence>
<keyword evidence="5 13" id="KW-0227">DNA damage</keyword>
<dbReference type="NCBIfam" id="TIGR00631">
    <property type="entry name" value="uvrb"/>
    <property type="match status" value="1"/>
</dbReference>
<comment type="domain">
    <text evidence="13">The beta-hairpin motif is involved in DNA binding.</text>
</comment>
<name>A0A9X2FXP7_9GAMM</name>
<dbReference type="GO" id="GO:0016887">
    <property type="term" value="F:ATP hydrolysis activity"/>
    <property type="evidence" value="ECO:0007669"/>
    <property type="project" value="InterPro"/>
</dbReference>
<keyword evidence="20" id="KW-1185">Reference proteome</keyword>
<dbReference type="CDD" id="cd17916">
    <property type="entry name" value="DEXHc_UvrB"/>
    <property type="match status" value="1"/>
</dbReference>
<evidence type="ECO:0000256" key="10">
    <source>
        <dbReference type="ARBA" id="ARBA00023236"/>
    </source>
</evidence>
<dbReference type="FunFam" id="3.40.50.300:FF:000477">
    <property type="entry name" value="UvrABC system protein B"/>
    <property type="match status" value="1"/>
</dbReference>
<dbReference type="PROSITE" id="PS51192">
    <property type="entry name" value="HELICASE_ATP_BIND_1"/>
    <property type="match status" value="1"/>
</dbReference>
<dbReference type="GO" id="GO:0005524">
    <property type="term" value="F:ATP binding"/>
    <property type="evidence" value="ECO:0007669"/>
    <property type="project" value="UniProtKB-UniRule"/>
</dbReference>
<dbReference type="PROSITE" id="PS50151">
    <property type="entry name" value="UVR"/>
    <property type="match status" value="1"/>
</dbReference>
<dbReference type="InterPro" id="IPR001650">
    <property type="entry name" value="Helicase_C-like"/>
</dbReference>
<keyword evidence="4 13" id="KW-0547">Nucleotide-binding</keyword>
<dbReference type="SUPFAM" id="SSF46600">
    <property type="entry name" value="C-terminal UvrC-binding domain of UvrB"/>
    <property type="match status" value="1"/>
</dbReference>
<dbReference type="InterPro" id="IPR006935">
    <property type="entry name" value="Helicase/UvrB_N"/>
</dbReference>
<dbReference type="HAMAP" id="MF_00204">
    <property type="entry name" value="UvrB"/>
    <property type="match status" value="1"/>
</dbReference>
<evidence type="ECO:0000256" key="5">
    <source>
        <dbReference type="ARBA" id="ARBA00022763"/>
    </source>
</evidence>
<dbReference type="GO" id="GO:0009380">
    <property type="term" value="C:excinuclease repair complex"/>
    <property type="evidence" value="ECO:0007669"/>
    <property type="project" value="InterPro"/>
</dbReference>
<organism evidence="19 20">
    <name type="scientific">Idiomarina rhizosphaerae</name>
    <dbReference type="NCBI Taxonomy" id="2961572"/>
    <lineage>
        <taxon>Bacteria</taxon>
        <taxon>Pseudomonadati</taxon>
        <taxon>Pseudomonadota</taxon>
        <taxon>Gammaproteobacteria</taxon>
        <taxon>Alteromonadales</taxon>
        <taxon>Idiomarinaceae</taxon>
        <taxon>Idiomarina</taxon>
    </lineage>
</organism>
<dbReference type="SMART" id="SM00487">
    <property type="entry name" value="DEXDc"/>
    <property type="match status" value="1"/>
</dbReference>
<dbReference type="CDD" id="cd18790">
    <property type="entry name" value="SF2_C_UvrB"/>
    <property type="match status" value="1"/>
</dbReference>
<dbReference type="NCBIfam" id="NF003673">
    <property type="entry name" value="PRK05298.1"/>
    <property type="match status" value="1"/>
</dbReference>
<evidence type="ECO:0000256" key="1">
    <source>
        <dbReference type="ARBA" id="ARBA00004496"/>
    </source>
</evidence>
<evidence type="ECO:0000256" key="8">
    <source>
        <dbReference type="ARBA" id="ARBA00022881"/>
    </source>
</evidence>
<evidence type="ECO:0000256" key="14">
    <source>
        <dbReference type="RuleBase" id="RU003587"/>
    </source>
</evidence>
<keyword evidence="3 13" id="KW-0963">Cytoplasm</keyword>
<dbReference type="GO" id="GO:0009381">
    <property type="term" value="F:excinuclease ABC activity"/>
    <property type="evidence" value="ECO:0007669"/>
    <property type="project" value="UniProtKB-UniRule"/>
</dbReference>
<comment type="subcellular location">
    <subcellularLocation>
        <location evidence="1 13 14">Cytoplasm</location>
    </subcellularLocation>
</comment>
<evidence type="ECO:0000256" key="3">
    <source>
        <dbReference type="ARBA" id="ARBA00022490"/>
    </source>
</evidence>
<dbReference type="Gene3D" id="4.10.860.10">
    <property type="entry name" value="UVR domain"/>
    <property type="match status" value="1"/>
</dbReference>
<dbReference type="FunFam" id="3.40.50.300:FF:000257">
    <property type="entry name" value="UvrABC system protein B"/>
    <property type="match status" value="1"/>
</dbReference>
<evidence type="ECO:0000313" key="19">
    <source>
        <dbReference type="EMBL" id="MCP1340517.1"/>
    </source>
</evidence>
<comment type="function">
    <text evidence="13">The UvrABC repair system catalyzes the recognition and processing of DNA lesions. A damage recognition complex composed of 2 UvrA and 2 UvrB subunits scans DNA for abnormalities. Upon binding of the UvrA(2)B(2) complex to a putative damaged site, the DNA wraps around one UvrB monomer. DNA wrap is dependent on ATP binding by UvrB and probably causes local melting of the DNA helix, facilitating insertion of UvrB beta-hairpin between the DNA strands. Then UvrB probes one DNA strand for the presence of a lesion. If a lesion is found the UvrA subunits dissociate and the UvrB-DNA preincision complex is formed. This complex is subsequently bound by UvrC and the second UvrB is released. If no lesion is found, the DNA wraps around the other UvrB subunit that will check the other stand for damage.</text>
</comment>
<dbReference type="Pfam" id="PF04851">
    <property type="entry name" value="ResIII"/>
    <property type="match status" value="1"/>
</dbReference>
<evidence type="ECO:0000259" key="17">
    <source>
        <dbReference type="PROSITE" id="PS51192"/>
    </source>
</evidence>
<evidence type="ECO:0000256" key="4">
    <source>
        <dbReference type="ARBA" id="ARBA00022741"/>
    </source>
</evidence>
<feature type="domain" description="Helicase ATP-binding" evidence="17">
    <location>
        <begin position="26"/>
        <end position="159"/>
    </location>
</feature>
<dbReference type="InterPro" id="IPR041471">
    <property type="entry name" value="UvrB_inter"/>
</dbReference>
<evidence type="ECO:0000256" key="11">
    <source>
        <dbReference type="ARBA" id="ARBA00026033"/>
    </source>
</evidence>
<gene>
    <name evidence="13 19" type="primary">uvrB</name>
    <name evidence="19" type="ORF">NJR55_13090</name>
</gene>
<keyword evidence="7 13" id="KW-0067">ATP-binding</keyword>
<comment type="caution">
    <text evidence="19">The sequence shown here is derived from an EMBL/GenBank/DDBJ whole genome shotgun (WGS) entry which is preliminary data.</text>
</comment>
<keyword evidence="15" id="KW-0175">Coiled coil</keyword>
<evidence type="ECO:0000256" key="15">
    <source>
        <dbReference type="SAM" id="Coils"/>
    </source>
</evidence>
<dbReference type="InterPro" id="IPR024759">
    <property type="entry name" value="UvrB_YAD/RRR_dom"/>
</dbReference>
<feature type="domain" description="UVR" evidence="16">
    <location>
        <begin position="637"/>
        <end position="672"/>
    </location>
</feature>
<dbReference type="GO" id="GO:0009432">
    <property type="term" value="P:SOS response"/>
    <property type="evidence" value="ECO:0007669"/>
    <property type="project" value="UniProtKB-UniRule"/>
</dbReference>
<proteinExistence type="inferred from homology"/>
<dbReference type="Proteomes" id="UP001139474">
    <property type="component" value="Unassembled WGS sequence"/>
</dbReference>
<evidence type="ECO:0000256" key="12">
    <source>
        <dbReference type="ARBA" id="ARBA00029504"/>
    </source>
</evidence>
<evidence type="ECO:0000256" key="6">
    <source>
        <dbReference type="ARBA" id="ARBA00022769"/>
    </source>
</evidence>
<dbReference type="Pfam" id="PF12344">
    <property type="entry name" value="UvrB"/>
    <property type="match status" value="1"/>
</dbReference>
<evidence type="ECO:0000259" key="18">
    <source>
        <dbReference type="PROSITE" id="PS51194"/>
    </source>
</evidence>
<dbReference type="SUPFAM" id="SSF52540">
    <property type="entry name" value="P-loop containing nucleoside triphosphate hydrolases"/>
    <property type="match status" value="2"/>
</dbReference>
<dbReference type="PANTHER" id="PTHR24029">
    <property type="entry name" value="UVRABC SYSTEM PROTEIN B"/>
    <property type="match status" value="1"/>
</dbReference>
<evidence type="ECO:0000259" key="16">
    <source>
        <dbReference type="PROSITE" id="PS50151"/>
    </source>
</evidence>
<keyword evidence="6 13" id="KW-0228">DNA excision</keyword>
<evidence type="ECO:0000256" key="9">
    <source>
        <dbReference type="ARBA" id="ARBA00023204"/>
    </source>
</evidence>
<dbReference type="Pfam" id="PF17757">
    <property type="entry name" value="UvrB_inter"/>
    <property type="match status" value="1"/>
</dbReference>
<dbReference type="PANTHER" id="PTHR24029:SF0">
    <property type="entry name" value="UVRABC SYSTEM PROTEIN B"/>
    <property type="match status" value="1"/>
</dbReference>
<dbReference type="Pfam" id="PF02151">
    <property type="entry name" value="UVR"/>
    <property type="match status" value="1"/>
</dbReference>
<keyword evidence="19" id="KW-0378">Hydrolase</keyword>
<dbReference type="InterPro" id="IPR004807">
    <property type="entry name" value="UvrB"/>
</dbReference>